<sequence>MKSNIKILFFLFCVTLASCSKKVDYIHNEGQIFGTTYHITYLNPKGEDLHDGIKQTMDELNQSLSTYDPNSVISKVNSNQPVELDSFFTTVFKKAEKVSAITDGAFDITVAPMVNVWGFGFKNKENVTTELVDSLKQLVGYEKVKLVDGQIVKQHPGTMLDCSAIAKGYGVDVVAAYIRNQGCKNYMVEIGGEVDAFGVNPKGKPWSIGISKPDEDSFFKEQQLQAIVNLKDKALATSGNYRNFYVEGGKKYAHTIDPHTGYPVQHSLLSTTVLADSCMTADAFATAFMVLGLEKSIEIANAVPDIEVYFIYGDEEGNYKSYFSDGFKSLIQEDYTQK</sequence>
<comment type="subcellular location">
    <subcellularLocation>
        <location evidence="12">Cell inner membrane</location>
        <topology evidence="12">Lipid-anchor</topology>
        <orientation evidence="12">Periplasmic side</orientation>
    </subcellularLocation>
</comment>
<comment type="similarity">
    <text evidence="10 12">Belongs to the ApbE family.</text>
</comment>
<dbReference type="PANTHER" id="PTHR30040">
    <property type="entry name" value="THIAMINE BIOSYNTHESIS LIPOPROTEIN APBE"/>
    <property type="match status" value="1"/>
</dbReference>
<proteinExistence type="inferred from homology"/>
<dbReference type="GO" id="GO:0016740">
    <property type="term" value="F:transferase activity"/>
    <property type="evidence" value="ECO:0007669"/>
    <property type="project" value="UniProtKB-UniRule"/>
</dbReference>
<comment type="catalytic activity">
    <reaction evidence="9 10 12">
        <text>L-threonyl-[protein] + FAD = FMN-L-threonyl-[protein] + AMP + H(+)</text>
        <dbReference type="Rhea" id="RHEA:36847"/>
        <dbReference type="Rhea" id="RHEA-COMP:11060"/>
        <dbReference type="Rhea" id="RHEA-COMP:11061"/>
        <dbReference type="ChEBI" id="CHEBI:15378"/>
        <dbReference type="ChEBI" id="CHEBI:30013"/>
        <dbReference type="ChEBI" id="CHEBI:57692"/>
        <dbReference type="ChEBI" id="CHEBI:74257"/>
        <dbReference type="ChEBI" id="CHEBI:456215"/>
        <dbReference type="EC" id="2.7.1.180"/>
    </reaction>
</comment>
<comment type="caution">
    <text evidence="13">The sequence shown here is derived from an EMBL/GenBank/DDBJ whole genome shotgun (WGS) entry which is preliminary data.</text>
</comment>
<evidence type="ECO:0000256" key="10">
    <source>
        <dbReference type="PIRNR" id="PIRNR006268"/>
    </source>
</evidence>
<feature type="binding site" evidence="11">
    <location>
        <position position="286"/>
    </location>
    <ligand>
        <name>Mg(2+)</name>
        <dbReference type="ChEBI" id="CHEBI:18420"/>
    </ligand>
</feature>
<dbReference type="PANTHER" id="PTHR30040:SF2">
    <property type="entry name" value="FAD:PROTEIN FMN TRANSFERASE"/>
    <property type="match status" value="1"/>
</dbReference>
<evidence type="ECO:0000256" key="9">
    <source>
        <dbReference type="ARBA" id="ARBA00048540"/>
    </source>
</evidence>
<dbReference type="PROSITE" id="PS51257">
    <property type="entry name" value="PROKAR_LIPOPROTEIN"/>
    <property type="match status" value="1"/>
</dbReference>
<keyword evidence="12" id="KW-0472">Membrane</keyword>
<keyword evidence="4 10" id="KW-0808">Transferase</keyword>
<dbReference type="Pfam" id="PF02424">
    <property type="entry name" value="ApbE"/>
    <property type="match status" value="1"/>
</dbReference>
<dbReference type="PIRSF" id="PIRSF006268">
    <property type="entry name" value="ApbE"/>
    <property type="match status" value="1"/>
</dbReference>
<protein>
    <recommendedName>
        <fullName evidence="2 10">FAD:protein FMN transferase</fullName>
        <ecNumber evidence="1 10">2.7.1.180</ecNumber>
    </recommendedName>
    <alternativeName>
        <fullName evidence="8 10">Flavin transferase</fullName>
    </alternativeName>
</protein>
<dbReference type="Proteomes" id="UP000283387">
    <property type="component" value="Unassembled WGS sequence"/>
</dbReference>
<evidence type="ECO:0000256" key="4">
    <source>
        <dbReference type="ARBA" id="ARBA00022679"/>
    </source>
</evidence>
<keyword evidence="14" id="KW-1185">Reference proteome</keyword>
<gene>
    <name evidence="13" type="ORF">BC643_4296</name>
</gene>
<dbReference type="EC" id="2.7.1.180" evidence="1 10"/>
<keyword evidence="12" id="KW-0997">Cell inner membrane</keyword>
<reference evidence="13 14" key="1">
    <citation type="submission" date="2018-09" db="EMBL/GenBank/DDBJ databases">
        <title>Genomic Encyclopedia of Archaeal and Bacterial Type Strains, Phase II (KMG-II): from individual species to whole genera.</title>
        <authorList>
            <person name="Goeker M."/>
        </authorList>
    </citation>
    <scope>NUCLEOTIDE SEQUENCE [LARGE SCALE GENOMIC DNA]</scope>
    <source>
        <strain evidence="13 14">DSM 27148</strain>
    </source>
</reference>
<evidence type="ECO:0000313" key="13">
    <source>
        <dbReference type="EMBL" id="RKD85980.1"/>
    </source>
</evidence>
<evidence type="ECO:0000256" key="1">
    <source>
        <dbReference type="ARBA" id="ARBA00011955"/>
    </source>
</evidence>
<keyword evidence="6 10" id="KW-0274">FAD</keyword>
<evidence type="ECO:0000256" key="6">
    <source>
        <dbReference type="ARBA" id="ARBA00022827"/>
    </source>
</evidence>
<dbReference type="GO" id="GO:0005886">
    <property type="term" value="C:plasma membrane"/>
    <property type="evidence" value="ECO:0007669"/>
    <property type="project" value="UniProtKB-SubCell"/>
</dbReference>
<name>A0A419VUZ6_9BACT</name>
<keyword evidence="3 10" id="KW-0285">Flavoprotein</keyword>
<dbReference type="InterPro" id="IPR003374">
    <property type="entry name" value="ApbE-like_sf"/>
</dbReference>
<organism evidence="13 14">
    <name type="scientific">Mangrovibacterium diazotrophicum</name>
    <dbReference type="NCBI Taxonomy" id="1261403"/>
    <lineage>
        <taxon>Bacteria</taxon>
        <taxon>Pseudomonadati</taxon>
        <taxon>Bacteroidota</taxon>
        <taxon>Bacteroidia</taxon>
        <taxon>Marinilabiliales</taxon>
        <taxon>Prolixibacteraceae</taxon>
        <taxon>Mangrovibacterium</taxon>
    </lineage>
</organism>
<feature type="binding site" evidence="11">
    <location>
        <position position="282"/>
    </location>
    <ligand>
        <name>Mg(2+)</name>
        <dbReference type="ChEBI" id="CHEBI:18420"/>
    </ligand>
</feature>
<evidence type="ECO:0000256" key="8">
    <source>
        <dbReference type="ARBA" id="ARBA00031306"/>
    </source>
</evidence>
<evidence type="ECO:0000256" key="5">
    <source>
        <dbReference type="ARBA" id="ARBA00022723"/>
    </source>
</evidence>
<feature type="binding site" evidence="11">
    <location>
        <position position="164"/>
    </location>
    <ligand>
        <name>Mg(2+)</name>
        <dbReference type="ChEBI" id="CHEBI:18420"/>
    </ligand>
</feature>
<accession>A0A419VUZ6</accession>
<evidence type="ECO:0000256" key="12">
    <source>
        <dbReference type="RuleBase" id="RU363002"/>
    </source>
</evidence>
<keyword evidence="12 13" id="KW-0449">Lipoprotein</keyword>
<dbReference type="Gene3D" id="3.10.520.10">
    <property type="entry name" value="ApbE-like domains"/>
    <property type="match status" value="1"/>
</dbReference>
<keyword evidence="5 10" id="KW-0479">Metal-binding</keyword>
<keyword evidence="7 10" id="KW-0460">Magnesium</keyword>
<comment type="cofactor">
    <cofactor evidence="11">
        <name>Mg(2+)</name>
        <dbReference type="ChEBI" id="CHEBI:18420"/>
    </cofactor>
    <cofactor evidence="11">
        <name>Mn(2+)</name>
        <dbReference type="ChEBI" id="CHEBI:29035"/>
    </cofactor>
    <text evidence="11">Magnesium. Can also use manganese.</text>
</comment>
<dbReference type="SUPFAM" id="SSF143631">
    <property type="entry name" value="ApbE-like"/>
    <property type="match status" value="1"/>
</dbReference>
<comment type="function">
    <text evidence="12">Flavin transferase that catalyzes the transfer of the FMN moiety of FAD and its covalent binding to the hydroxyl group of a threonine residue in a target flavoprotein.</text>
</comment>
<evidence type="ECO:0000256" key="7">
    <source>
        <dbReference type="ARBA" id="ARBA00022842"/>
    </source>
</evidence>
<dbReference type="EMBL" id="RAPN01000005">
    <property type="protein sequence ID" value="RKD85980.1"/>
    <property type="molecule type" value="Genomic_DNA"/>
</dbReference>
<evidence type="ECO:0000256" key="11">
    <source>
        <dbReference type="PIRSR" id="PIRSR006268-2"/>
    </source>
</evidence>
<keyword evidence="12" id="KW-1003">Cell membrane</keyword>
<dbReference type="InterPro" id="IPR024932">
    <property type="entry name" value="ApbE"/>
</dbReference>
<dbReference type="GO" id="GO:0046872">
    <property type="term" value="F:metal ion binding"/>
    <property type="evidence" value="ECO:0007669"/>
    <property type="project" value="UniProtKB-UniRule"/>
</dbReference>
<evidence type="ECO:0000256" key="3">
    <source>
        <dbReference type="ARBA" id="ARBA00022630"/>
    </source>
</evidence>
<dbReference type="AlphaFoldDB" id="A0A419VUZ6"/>
<evidence type="ECO:0000313" key="14">
    <source>
        <dbReference type="Proteomes" id="UP000283387"/>
    </source>
</evidence>
<dbReference type="RefSeq" id="WP_211338168.1">
    <property type="nucleotide sequence ID" value="NZ_RAPN01000005.1"/>
</dbReference>
<evidence type="ECO:0000256" key="2">
    <source>
        <dbReference type="ARBA" id="ARBA00016337"/>
    </source>
</evidence>